<evidence type="ECO:0000256" key="12">
    <source>
        <dbReference type="ARBA" id="ARBA00038261"/>
    </source>
</evidence>
<evidence type="ECO:0000256" key="14">
    <source>
        <dbReference type="ARBA" id="ARBA00042233"/>
    </source>
</evidence>
<evidence type="ECO:0000256" key="5">
    <source>
        <dbReference type="ARBA" id="ARBA00022729"/>
    </source>
</evidence>
<gene>
    <name evidence="18" type="ORF">J0S82_014173</name>
</gene>
<keyword evidence="4" id="KW-0551">Lipid droplet</keyword>
<evidence type="ECO:0000256" key="3">
    <source>
        <dbReference type="ARBA" id="ARBA00022516"/>
    </source>
</evidence>
<organism evidence="18 19">
    <name type="scientific">Galemys pyrenaicus</name>
    <name type="common">Iberian desman</name>
    <name type="synonym">Pyrenean desman</name>
    <dbReference type="NCBI Taxonomy" id="202257"/>
    <lineage>
        <taxon>Eukaryota</taxon>
        <taxon>Metazoa</taxon>
        <taxon>Chordata</taxon>
        <taxon>Craniata</taxon>
        <taxon>Vertebrata</taxon>
        <taxon>Euteleostomi</taxon>
        <taxon>Mammalia</taxon>
        <taxon>Eutheria</taxon>
        <taxon>Laurasiatheria</taxon>
        <taxon>Eulipotyphla</taxon>
        <taxon>Talpidae</taxon>
        <taxon>Galemys</taxon>
    </lineage>
</organism>
<keyword evidence="7" id="KW-0521">NADP</keyword>
<dbReference type="InterPro" id="IPR002347">
    <property type="entry name" value="SDR_fam"/>
</dbReference>
<comment type="subcellular location">
    <subcellularLocation>
        <location evidence="1">Endoplasmic reticulum</location>
    </subcellularLocation>
    <subcellularLocation>
        <location evidence="2">Lipid droplet</location>
    </subcellularLocation>
</comment>
<keyword evidence="9" id="KW-0560">Oxidoreductase</keyword>
<accession>A0A8J6AHS2</accession>
<dbReference type="Gene3D" id="3.40.50.720">
    <property type="entry name" value="NAD(P)-binding Rossmann-like Domain"/>
    <property type="match status" value="1"/>
</dbReference>
<evidence type="ECO:0000313" key="18">
    <source>
        <dbReference type="EMBL" id="KAG8521053.1"/>
    </source>
</evidence>
<evidence type="ECO:0000256" key="8">
    <source>
        <dbReference type="ARBA" id="ARBA00022955"/>
    </source>
</evidence>
<comment type="caution">
    <text evidence="18">The sequence shown here is derived from an EMBL/GenBank/DDBJ whole genome shotgun (WGS) entry which is preliminary data.</text>
</comment>
<evidence type="ECO:0000256" key="1">
    <source>
        <dbReference type="ARBA" id="ARBA00004240"/>
    </source>
</evidence>
<keyword evidence="5" id="KW-0732">Signal</keyword>
<dbReference type="GO" id="GO:0005811">
    <property type="term" value="C:lipid droplet"/>
    <property type="evidence" value="ECO:0007669"/>
    <property type="project" value="UniProtKB-SubCell"/>
</dbReference>
<dbReference type="PANTHER" id="PTHR24322">
    <property type="entry name" value="PKSB"/>
    <property type="match status" value="1"/>
</dbReference>
<keyword evidence="6" id="KW-0256">Endoplasmic reticulum</keyword>
<evidence type="ECO:0000256" key="13">
    <source>
        <dbReference type="ARBA" id="ARBA00039801"/>
    </source>
</evidence>
<evidence type="ECO:0000256" key="10">
    <source>
        <dbReference type="ARBA" id="ARBA00023098"/>
    </source>
</evidence>
<keyword evidence="19" id="KW-1185">Reference proteome</keyword>
<keyword evidence="10" id="KW-0443">Lipid metabolism</keyword>
<dbReference type="GO" id="GO:0005783">
    <property type="term" value="C:endoplasmic reticulum"/>
    <property type="evidence" value="ECO:0007669"/>
    <property type="project" value="UniProtKB-SubCell"/>
</dbReference>
<dbReference type="SUPFAM" id="SSF51735">
    <property type="entry name" value="NAD(P)-binding Rossmann-fold domains"/>
    <property type="match status" value="1"/>
</dbReference>
<evidence type="ECO:0000256" key="7">
    <source>
        <dbReference type="ARBA" id="ARBA00022857"/>
    </source>
</evidence>
<dbReference type="EC" id="1.1.1.62" evidence="11"/>
<dbReference type="InterPro" id="IPR036291">
    <property type="entry name" value="NAD(P)-bd_dom_sf"/>
</dbReference>
<dbReference type="Pfam" id="PF00106">
    <property type="entry name" value="adh_short"/>
    <property type="match status" value="1"/>
</dbReference>
<name>A0A8J6AHS2_GALPY</name>
<dbReference type="PANTHER" id="PTHR24322:SF489">
    <property type="entry name" value="ESTRADIOL 17-BETA-DEHYDROGENASE 11"/>
    <property type="match status" value="1"/>
</dbReference>
<protein>
    <recommendedName>
        <fullName evidence="13">Estradiol 17-beta-dehydrogenase 11</fullName>
        <ecNumber evidence="11">1.1.1.62</ecNumber>
    </recommendedName>
    <alternativeName>
        <fullName evidence="14">17-beta-hydroxysteroid dehydrogenase 11</fullName>
    </alternativeName>
    <alternativeName>
        <fullName evidence="15">Dehydrogenase/reductase SDR family member 8</fullName>
    </alternativeName>
</protein>
<comment type="catalytic activity">
    <reaction evidence="16">
        <text>17beta-estradiol + NAD(+) = estrone + NADH + H(+)</text>
        <dbReference type="Rhea" id="RHEA:24612"/>
        <dbReference type="ChEBI" id="CHEBI:15378"/>
        <dbReference type="ChEBI" id="CHEBI:16469"/>
        <dbReference type="ChEBI" id="CHEBI:17263"/>
        <dbReference type="ChEBI" id="CHEBI:57540"/>
        <dbReference type="ChEBI" id="CHEBI:57945"/>
        <dbReference type="EC" id="1.1.1.62"/>
    </reaction>
</comment>
<comment type="similarity">
    <text evidence="12">Belongs to the short-chain dehydrogenases/reductases (SDR) family. 17-beta-HSD 3 subfamily.</text>
</comment>
<feature type="non-terminal residue" evidence="18">
    <location>
        <position position="151"/>
    </location>
</feature>
<keyword evidence="8" id="KW-0752">Steroid biosynthesis</keyword>
<proteinExistence type="inferred from homology"/>
<dbReference type="GO" id="GO:0004303">
    <property type="term" value="F:estradiol 17-beta-dehydrogenase [NAD(P)+] activity"/>
    <property type="evidence" value="ECO:0007669"/>
    <property type="project" value="UniProtKB-EC"/>
</dbReference>
<evidence type="ECO:0000256" key="2">
    <source>
        <dbReference type="ARBA" id="ARBA00004502"/>
    </source>
</evidence>
<sequence>FAKLKNKLVLWARNKHGIAAGCRRPGAKAHTFVRDHSNQEAIASSAEKVKTEIEDAFLPAMMYNNHGHTVIVASAARHIVVPDLMAYFSSKFAAVGFHGALIGELAAFERSGVKTSCLCPNFVSTGFLKTTSTNLGLTIPEEVVDKRMMGP</sequence>
<evidence type="ECO:0000256" key="15">
    <source>
        <dbReference type="ARBA" id="ARBA00042911"/>
    </source>
</evidence>
<dbReference type="AlphaFoldDB" id="A0A8J6AHS2"/>
<evidence type="ECO:0000256" key="6">
    <source>
        <dbReference type="ARBA" id="ARBA00022824"/>
    </source>
</evidence>
<evidence type="ECO:0000256" key="11">
    <source>
        <dbReference type="ARBA" id="ARBA00024072"/>
    </source>
</evidence>
<evidence type="ECO:0000256" key="4">
    <source>
        <dbReference type="ARBA" id="ARBA00022677"/>
    </source>
</evidence>
<evidence type="ECO:0000313" key="19">
    <source>
        <dbReference type="Proteomes" id="UP000700334"/>
    </source>
</evidence>
<dbReference type="EMBL" id="JAGFMF010011501">
    <property type="protein sequence ID" value="KAG8521053.1"/>
    <property type="molecule type" value="Genomic_DNA"/>
</dbReference>
<comment type="catalytic activity">
    <reaction evidence="17">
        <text>17beta-estradiol + NADP(+) = estrone + NADPH + H(+)</text>
        <dbReference type="Rhea" id="RHEA:24616"/>
        <dbReference type="ChEBI" id="CHEBI:15378"/>
        <dbReference type="ChEBI" id="CHEBI:16469"/>
        <dbReference type="ChEBI" id="CHEBI:17263"/>
        <dbReference type="ChEBI" id="CHEBI:57783"/>
        <dbReference type="ChEBI" id="CHEBI:58349"/>
        <dbReference type="EC" id="1.1.1.62"/>
    </reaction>
</comment>
<dbReference type="OrthoDB" id="10253736at2759"/>
<evidence type="ECO:0000256" key="17">
    <source>
        <dbReference type="ARBA" id="ARBA00048906"/>
    </source>
</evidence>
<reference evidence="18" key="1">
    <citation type="journal article" date="2021" name="Evol. Appl.">
        <title>The genome of the Pyrenean desman and the effects of bottlenecks and inbreeding on the genomic landscape of an endangered species.</title>
        <authorList>
            <person name="Escoda L."/>
            <person name="Castresana J."/>
        </authorList>
    </citation>
    <scope>NUCLEOTIDE SEQUENCE</scope>
    <source>
        <strain evidence="18">IBE-C5619</strain>
    </source>
</reference>
<dbReference type="GO" id="GO:0006694">
    <property type="term" value="P:steroid biosynthetic process"/>
    <property type="evidence" value="ECO:0007669"/>
    <property type="project" value="UniProtKB-KW"/>
</dbReference>
<evidence type="ECO:0000256" key="9">
    <source>
        <dbReference type="ARBA" id="ARBA00023002"/>
    </source>
</evidence>
<dbReference type="Proteomes" id="UP000700334">
    <property type="component" value="Unassembled WGS sequence"/>
</dbReference>
<evidence type="ECO:0000256" key="16">
    <source>
        <dbReference type="ARBA" id="ARBA00048022"/>
    </source>
</evidence>
<keyword evidence="3" id="KW-0444">Lipid biosynthesis</keyword>